<dbReference type="PROSITE" id="PS00061">
    <property type="entry name" value="ADH_SHORT"/>
    <property type="match status" value="1"/>
</dbReference>
<dbReference type="EnsemblMetazoa" id="XM_022789757">
    <property type="protein sequence ID" value="XP_022645492"/>
    <property type="gene ID" value="LOC111243742"/>
</dbReference>
<dbReference type="KEGG" id="vde:111243742"/>
<dbReference type="EnsemblMetazoa" id="XM_022789750">
    <property type="protein sequence ID" value="XP_022645485"/>
    <property type="gene ID" value="LOC111243742"/>
</dbReference>
<dbReference type="RefSeq" id="XP_022645493.1">
    <property type="nucleotide sequence ID" value="XM_022789758.1"/>
</dbReference>
<dbReference type="EnsemblMetazoa" id="XM_022789752">
    <property type="protein sequence ID" value="XP_022645487"/>
    <property type="gene ID" value="LOC111243742"/>
</dbReference>
<organism evidence="2 3">
    <name type="scientific">Varroa destructor</name>
    <name type="common">Honeybee mite</name>
    <dbReference type="NCBI Taxonomy" id="109461"/>
    <lineage>
        <taxon>Eukaryota</taxon>
        <taxon>Metazoa</taxon>
        <taxon>Ecdysozoa</taxon>
        <taxon>Arthropoda</taxon>
        <taxon>Chelicerata</taxon>
        <taxon>Arachnida</taxon>
        <taxon>Acari</taxon>
        <taxon>Parasitiformes</taxon>
        <taxon>Mesostigmata</taxon>
        <taxon>Gamasina</taxon>
        <taxon>Dermanyssoidea</taxon>
        <taxon>Varroidae</taxon>
        <taxon>Varroa</taxon>
    </lineage>
</organism>
<protein>
    <submittedName>
        <fullName evidence="2">Uncharacterized protein</fullName>
    </submittedName>
</protein>
<accession>A0A7M7J1H2</accession>
<dbReference type="InterPro" id="IPR002347">
    <property type="entry name" value="SDR_fam"/>
</dbReference>
<dbReference type="RefSeq" id="XP_022645489.1">
    <property type="nucleotide sequence ID" value="XM_022789754.1"/>
</dbReference>
<dbReference type="PANTHER" id="PTHR43313">
    <property type="entry name" value="SHORT-CHAIN DEHYDROGENASE/REDUCTASE FAMILY 9C"/>
    <property type="match status" value="1"/>
</dbReference>
<dbReference type="Gene3D" id="3.40.50.720">
    <property type="entry name" value="NAD(P)-binding Rossmann-like Domain"/>
    <property type="match status" value="1"/>
</dbReference>
<evidence type="ECO:0000313" key="2">
    <source>
        <dbReference type="EnsemblMetazoa" id="XP_022645492"/>
    </source>
</evidence>
<dbReference type="EnsemblMetazoa" id="XM_022789748">
    <property type="protein sequence ID" value="XP_022645483"/>
    <property type="gene ID" value="LOC111243742"/>
</dbReference>
<reference evidence="2" key="1">
    <citation type="submission" date="2021-01" db="UniProtKB">
        <authorList>
            <consortium name="EnsemblMetazoa"/>
        </authorList>
    </citation>
    <scope>IDENTIFICATION</scope>
</reference>
<dbReference type="EnsemblMetazoa" id="XM_022789749">
    <property type="protein sequence ID" value="XP_022645484"/>
    <property type="gene ID" value="LOC111243742"/>
</dbReference>
<dbReference type="OMA" id="YVISKHA"/>
<dbReference type="GeneID" id="111243742"/>
<dbReference type="RefSeq" id="XP_022645484.1">
    <property type="nucleotide sequence ID" value="XM_022789749.1"/>
</dbReference>
<dbReference type="PANTHER" id="PTHR43313:SF36">
    <property type="entry name" value="D-BETA-HYDROXYBUTYRATE DEHYDROGENASE, MITOCHONDRIAL"/>
    <property type="match status" value="1"/>
</dbReference>
<dbReference type="InterPro" id="IPR036291">
    <property type="entry name" value="NAD(P)-bd_dom_sf"/>
</dbReference>
<dbReference type="GO" id="GO:0008202">
    <property type="term" value="P:steroid metabolic process"/>
    <property type="evidence" value="ECO:0007669"/>
    <property type="project" value="TreeGrafter"/>
</dbReference>
<dbReference type="RefSeq" id="XP_022645488.1">
    <property type="nucleotide sequence ID" value="XM_022789753.1"/>
</dbReference>
<dbReference type="RefSeq" id="XP_022645486.1">
    <property type="nucleotide sequence ID" value="XM_022789751.1"/>
</dbReference>
<dbReference type="InterPro" id="IPR020904">
    <property type="entry name" value="Sc_DH/Rdtase_CS"/>
</dbReference>
<name>A0A7M7J1H2_VARDE</name>
<dbReference type="RefSeq" id="XP_022645492.1">
    <property type="nucleotide sequence ID" value="XM_022789757.1"/>
</dbReference>
<dbReference type="Pfam" id="PF00106">
    <property type="entry name" value="adh_short"/>
    <property type="match status" value="1"/>
</dbReference>
<dbReference type="EnsemblMetazoa" id="XM_022789754">
    <property type="protein sequence ID" value="XP_022645489"/>
    <property type="gene ID" value="LOC111243742"/>
</dbReference>
<dbReference type="RefSeq" id="XP_022645490.1">
    <property type="nucleotide sequence ID" value="XM_022789755.1"/>
</dbReference>
<dbReference type="Proteomes" id="UP000594260">
    <property type="component" value="Unplaced"/>
</dbReference>
<evidence type="ECO:0000256" key="1">
    <source>
        <dbReference type="ARBA" id="ARBA00023002"/>
    </source>
</evidence>
<dbReference type="OrthoDB" id="294295at2759"/>
<dbReference type="SUPFAM" id="SSF51735">
    <property type="entry name" value="NAD(P)-binding Rossmann-fold domains"/>
    <property type="match status" value="1"/>
</dbReference>
<dbReference type="EnsemblMetazoa" id="XM_022789759">
    <property type="protein sequence ID" value="XP_022645494"/>
    <property type="gene ID" value="LOC111243742"/>
</dbReference>
<dbReference type="EnsemblMetazoa" id="XM_022789760">
    <property type="protein sequence ID" value="XP_022645495"/>
    <property type="gene ID" value="LOC111243742"/>
</dbReference>
<proteinExistence type="predicted"/>
<dbReference type="FunCoup" id="A0A7M7J1H2">
    <property type="interactions" value="14"/>
</dbReference>
<dbReference type="RefSeq" id="XP_022645494.1">
    <property type="nucleotide sequence ID" value="XM_022789759.1"/>
</dbReference>
<dbReference type="InParanoid" id="A0A7M7J1H2"/>
<dbReference type="AlphaFoldDB" id="A0A7M7J1H2"/>
<dbReference type="EnsemblMetazoa" id="XM_022789758">
    <property type="protein sequence ID" value="XP_022645493"/>
    <property type="gene ID" value="LOC111243742"/>
</dbReference>
<dbReference type="RefSeq" id="XP_022645485.1">
    <property type="nucleotide sequence ID" value="XM_022789750.1"/>
</dbReference>
<dbReference type="EnsemblMetazoa" id="XM_022789755">
    <property type="protein sequence ID" value="XP_022645490"/>
    <property type="gene ID" value="LOC111243742"/>
</dbReference>
<dbReference type="EnsemblMetazoa" id="XM_022789753">
    <property type="protein sequence ID" value="XP_022645488"/>
    <property type="gene ID" value="LOC111243742"/>
</dbReference>
<dbReference type="RefSeq" id="XP_022645483.1">
    <property type="nucleotide sequence ID" value="XM_022789748.1"/>
</dbReference>
<keyword evidence="3" id="KW-1185">Reference proteome</keyword>
<dbReference type="RefSeq" id="XP_022645495.1">
    <property type="nucleotide sequence ID" value="XM_022789760.1"/>
</dbReference>
<dbReference type="RefSeq" id="XP_022645487.1">
    <property type="nucleotide sequence ID" value="XM_022789752.1"/>
</dbReference>
<evidence type="ECO:0000313" key="3">
    <source>
        <dbReference type="Proteomes" id="UP000594260"/>
    </source>
</evidence>
<dbReference type="EnsemblMetazoa" id="XM_022789751">
    <property type="protein sequence ID" value="XP_022645486"/>
    <property type="gene ID" value="LOC111243742"/>
</dbReference>
<dbReference type="GO" id="GO:0016491">
    <property type="term" value="F:oxidoreductase activity"/>
    <property type="evidence" value="ECO:0007669"/>
    <property type="project" value="UniProtKB-KW"/>
</dbReference>
<sequence>MRLLLEECNLEEVRITGVDVGNKLLAPDKETMDEDSSLNLPIAVSINMEQLADFSRLKITWLSFGLVNVLHLTGLLEWVRQVPILSYLWSLPALTSLAALLRWYLEDQLSKRPVCPDKKGILVTGCDSGYGYLLAKRFAGEGFYVFAGCLFPNGKGAASLRMDKRITVLTIDVTNDQSVQRAMKLVETRLDDLRLQLWAVLANAGIGYFCPLEWTNLEDMQKLFDINVFGTLRTIKAGLPRLRQSKGRVVVTASLGATISWPGIVPYCMSKAAIKNMVEGLRREQASFGVECITVEPGFYSINNDHRSHHLKRFNALPPRVKRDYASLLEGVAARFEFIEAVASRHTYEPLAAFHHAVTSIRPRSSYIVLSPNIKLLVTSSTHFATEHIDAVLGIGTNPNFIKWLTGIMTRRDETVLFSASNRNC</sequence>
<dbReference type="PRINTS" id="PR00081">
    <property type="entry name" value="GDHRDH"/>
</dbReference>
<keyword evidence="1" id="KW-0560">Oxidoreductase</keyword>